<dbReference type="RefSeq" id="WP_114834067.1">
    <property type="nucleotide sequence ID" value="NZ_LR699114.1"/>
</dbReference>
<evidence type="ECO:0000256" key="11">
    <source>
        <dbReference type="RuleBase" id="RU363032"/>
    </source>
</evidence>
<dbReference type="SUPFAM" id="SSF161098">
    <property type="entry name" value="MetI-like"/>
    <property type="match status" value="1"/>
</dbReference>
<accession>A0A370GRU2</accession>
<dbReference type="Pfam" id="PF00528">
    <property type="entry name" value="BPD_transp_1"/>
    <property type="match status" value="1"/>
</dbReference>
<evidence type="ECO:0000256" key="7">
    <source>
        <dbReference type="ARBA" id="ARBA00022989"/>
    </source>
</evidence>
<dbReference type="OrthoDB" id="9782004at2"/>
<feature type="transmembrane region" description="Helical" evidence="11">
    <location>
        <begin position="231"/>
        <end position="253"/>
    </location>
</feature>
<reference evidence="13 14" key="1">
    <citation type="submission" date="2018-07" db="EMBL/GenBank/DDBJ databases">
        <title>Genomic Encyclopedia of Type Strains, Phase IV (KMG-IV): sequencing the most valuable type-strain genomes for metagenomic binning, comparative biology and taxonomic classification.</title>
        <authorList>
            <person name="Goeker M."/>
        </authorList>
    </citation>
    <scope>NUCLEOTIDE SEQUENCE [LARGE SCALE GENOMIC DNA]</scope>
    <source>
        <strain evidence="13 14">DSM 16500</strain>
    </source>
</reference>
<dbReference type="InterPro" id="IPR000515">
    <property type="entry name" value="MetI-like"/>
</dbReference>
<dbReference type="CDD" id="cd06261">
    <property type="entry name" value="TM_PBP2"/>
    <property type="match status" value="1"/>
</dbReference>
<dbReference type="InterPro" id="IPR035906">
    <property type="entry name" value="MetI-like_sf"/>
</dbReference>
<keyword evidence="7 11" id="KW-1133">Transmembrane helix</keyword>
<evidence type="ECO:0000256" key="3">
    <source>
        <dbReference type="ARBA" id="ARBA00022448"/>
    </source>
</evidence>
<evidence type="ECO:0000256" key="9">
    <source>
        <dbReference type="ARBA" id="ARBA00037216"/>
    </source>
</evidence>
<evidence type="ECO:0000256" key="4">
    <source>
        <dbReference type="ARBA" id="ARBA00022475"/>
    </source>
</evidence>
<evidence type="ECO:0000313" key="13">
    <source>
        <dbReference type="EMBL" id="RDI45204.1"/>
    </source>
</evidence>
<evidence type="ECO:0000259" key="12">
    <source>
        <dbReference type="PROSITE" id="PS50928"/>
    </source>
</evidence>
<sequence length="257" mass="29196">MKLKSLSASSYLSLVYLFFYIPIIILIVYSFNNTQYSLLWHGFTLRWYTELFEDSDLWIATWHSFFLGFAAATIATFVGMLAAVSLYRYRFLGRNFLNGLVFILILSPEIVTGASFLILYTLIKLELGFFTLLLSHISFCIPFVIVTLYSRLASFDRNIFEAAKDLGATDGVIFMRIFLPLLLPALMAGWLLSFTLSLDDVIISYFVSGPEFEILPLRIYSMVRSGIKPEINALCSVLFGVTLLFIVLSQLALRKKA</sequence>
<evidence type="ECO:0000313" key="14">
    <source>
        <dbReference type="Proteomes" id="UP000254720"/>
    </source>
</evidence>
<dbReference type="AlphaFoldDB" id="A0A370GRU2"/>
<dbReference type="GO" id="GO:0005886">
    <property type="term" value="C:plasma membrane"/>
    <property type="evidence" value="ECO:0007669"/>
    <property type="project" value="UniProtKB-SubCell"/>
</dbReference>
<dbReference type="EMBL" id="QQAX01000007">
    <property type="protein sequence ID" value="RDI45204.1"/>
    <property type="molecule type" value="Genomic_DNA"/>
</dbReference>
<dbReference type="PANTHER" id="PTHR43848:SF5">
    <property type="entry name" value="SPERMIDINE_PUTRESCINE TRANSPORT SYSTEM PERMEASE PROTEIN POTC"/>
    <property type="match status" value="1"/>
</dbReference>
<organism evidence="13 14">
    <name type="scientific">Aquicella lusitana</name>
    <dbReference type="NCBI Taxonomy" id="254246"/>
    <lineage>
        <taxon>Bacteria</taxon>
        <taxon>Pseudomonadati</taxon>
        <taxon>Pseudomonadota</taxon>
        <taxon>Gammaproteobacteria</taxon>
        <taxon>Legionellales</taxon>
        <taxon>Coxiellaceae</taxon>
        <taxon>Aquicella</taxon>
    </lineage>
</organism>
<dbReference type="NCBIfam" id="NF007047">
    <property type="entry name" value="PRK09500.1"/>
    <property type="match status" value="1"/>
</dbReference>
<evidence type="ECO:0000256" key="5">
    <source>
        <dbReference type="ARBA" id="ARBA00022519"/>
    </source>
</evidence>
<evidence type="ECO:0000256" key="1">
    <source>
        <dbReference type="ARBA" id="ARBA00004429"/>
    </source>
</evidence>
<feature type="transmembrane region" description="Helical" evidence="11">
    <location>
        <begin position="173"/>
        <end position="192"/>
    </location>
</feature>
<dbReference type="InterPro" id="IPR051789">
    <property type="entry name" value="Bact_Polyamine_Transport"/>
</dbReference>
<keyword evidence="4" id="KW-1003">Cell membrane</keyword>
<evidence type="ECO:0000256" key="6">
    <source>
        <dbReference type="ARBA" id="ARBA00022692"/>
    </source>
</evidence>
<protein>
    <recommendedName>
        <fullName evidence="10">Spermidine/putrescine transport system permease protein PotC</fullName>
    </recommendedName>
</protein>
<evidence type="ECO:0000256" key="2">
    <source>
        <dbReference type="ARBA" id="ARBA00007069"/>
    </source>
</evidence>
<comment type="function">
    <text evidence="9">Required for the activity of the bacterial periplasmic transport system of putrescine and spermidine.</text>
</comment>
<feature type="transmembrane region" description="Helical" evidence="11">
    <location>
        <begin position="12"/>
        <end position="31"/>
    </location>
</feature>
<keyword evidence="5" id="KW-0997">Cell inner membrane</keyword>
<proteinExistence type="inferred from homology"/>
<feature type="domain" description="ABC transmembrane type-1" evidence="12">
    <location>
        <begin position="61"/>
        <end position="249"/>
    </location>
</feature>
<keyword evidence="3 11" id="KW-0813">Transport</keyword>
<name>A0A370GRU2_9COXI</name>
<comment type="similarity">
    <text evidence="2">Belongs to the binding-protein-dependent transport system permease family. CysTW subfamily.</text>
</comment>
<dbReference type="Gene3D" id="1.10.3720.10">
    <property type="entry name" value="MetI-like"/>
    <property type="match status" value="1"/>
</dbReference>
<dbReference type="PANTHER" id="PTHR43848">
    <property type="entry name" value="PUTRESCINE TRANSPORT SYSTEM PERMEASE PROTEIN POTI"/>
    <property type="match status" value="1"/>
</dbReference>
<comment type="subcellular location">
    <subcellularLocation>
        <location evidence="1">Cell inner membrane</location>
        <topology evidence="1">Multi-pass membrane protein</topology>
    </subcellularLocation>
    <subcellularLocation>
        <location evidence="11">Cell membrane</location>
        <topology evidence="11">Multi-pass membrane protein</topology>
    </subcellularLocation>
</comment>
<evidence type="ECO:0000256" key="10">
    <source>
        <dbReference type="ARBA" id="ARBA00039580"/>
    </source>
</evidence>
<dbReference type="GO" id="GO:0055085">
    <property type="term" value="P:transmembrane transport"/>
    <property type="evidence" value="ECO:0007669"/>
    <property type="project" value="InterPro"/>
</dbReference>
<comment type="caution">
    <text evidence="13">The sequence shown here is derived from an EMBL/GenBank/DDBJ whole genome shotgun (WGS) entry which is preliminary data.</text>
</comment>
<feature type="transmembrane region" description="Helical" evidence="11">
    <location>
        <begin position="129"/>
        <end position="152"/>
    </location>
</feature>
<dbReference type="PROSITE" id="PS50928">
    <property type="entry name" value="ABC_TM1"/>
    <property type="match status" value="1"/>
</dbReference>
<gene>
    <name evidence="13" type="ORF">C8D86_10783</name>
</gene>
<feature type="transmembrane region" description="Helical" evidence="11">
    <location>
        <begin position="99"/>
        <end position="123"/>
    </location>
</feature>
<keyword evidence="6 11" id="KW-0812">Transmembrane</keyword>
<keyword evidence="14" id="KW-1185">Reference proteome</keyword>
<keyword evidence="8 11" id="KW-0472">Membrane</keyword>
<evidence type="ECO:0000256" key="8">
    <source>
        <dbReference type="ARBA" id="ARBA00023136"/>
    </source>
</evidence>
<dbReference type="Proteomes" id="UP000254720">
    <property type="component" value="Unassembled WGS sequence"/>
</dbReference>
<feature type="transmembrane region" description="Helical" evidence="11">
    <location>
        <begin position="65"/>
        <end position="87"/>
    </location>
</feature>